<organism evidence="4">
    <name type="scientific">Streptomyces sp. NBC_00119</name>
    <dbReference type="NCBI Taxonomy" id="2975659"/>
    <lineage>
        <taxon>Bacteria</taxon>
        <taxon>Bacillati</taxon>
        <taxon>Actinomycetota</taxon>
        <taxon>Actinomycetes</taxon>
        <taxon>Kitasatosporales</taxon>
        <taxon>Streptomycetaceae</taxon>
        <taxon>Streptomyces</taxon>
    </lineage>
</organism>
<dbReference type="EMBL" id="CP108195">
    <property type="protein sequence ID" value="WTS14100.1"/>
    <property type="molecule type" value="Genomic_DNA"/>
</dbReference>
<proteinExistence type="predicted"/>
<reference evidence="4" key="1">
    <citation type="submission" date="2022-10" db="EMBL/GenBank/DDBJ databases">
        <title>The complete genomes of actinobacterial strains from the NBC collection.</title>
        <authorList>
            <person name="Joergensen T.S."/>
            <person name="Alvarez Arevalo M."/>
            <person name="Sterndorff E.B."/>
            <person name="Faurdal D."/>
            <person name="Vuksanovic O."/>
            <person name="Mourched A.-S."/>
            <person name="Charusanti P."/>
            <person name="Shaw S."/>
            <person name="Blin K."/>
            <person name="Weber T."/>
        </authorList>
    </citation>
    <scope>NUCLEOTIDE SEQUENCE</scope>
    <source>
        <strain evidence="4">NBC_00119</strain>
    </source>
</reference>
<accession>A0AAU1U822</accession>
<feature type="chain" id="PRO_5043726308" evidence="2">
    <location>
        <begin position="27"/>
        <end position="247"/>
    </location>
</feature>
<name>A0AAU1U822_9ACTN</name>
<feature type="compositionally biased region" description="Gly residues" evidence="1">
    <location>
        <begin position="85"/>
        <end position="99"/>
    </location>
</feature>
<dbReference type="AlphaFoldDB" id="A0AAU1U822"/>
<feature type="compositionally biased region" description="Low complexity" evidence="1">
    <location>
        <begin position="35"/>
        <end position="84"/>
    </location>
</feature>
<feature type="region of interest" description="Disordered" evidence="1">
    <location>
        <begin position="29"/>
        <end position="104"/>
    </location>
</feature>
<keyword evidence="2" id="KW-0732">Signal</keyword>
<evidence type="ECO:0000313" key="4">
    <source>
        <dbReference type="EMBL" id="WTS14100.1"/>
    </source>
</evidence>
<evidence type="ECO:0000256" key="1">
    <source>
        <dbReference type="SAM" id="MobiDB-lite"/>
    </source>
</evidence>
<gene>
    <name evidence="4" type="ORF">OHU69_25440</name>
</gene>
<feature type="signal peptide" evidence="2">
    <location>
        <begin position="1"/>
        <end position="26"/>
    </location>
</feature>
<dbReference type="Pfam" id="PF14016">
    <property type="entry name" value="DUF4232"/>
    <property type="match status" value="1"/>
</dbReference>
<evidence type="ECO:0000256" key="2">
    <source>
        <dbReference type="SAM" id="SignalP"/>
    </source>
</evidence>
<dbReference type="PROSITE" id="PS51257">
    <property type="entry name" value="PROKAR_LIPOPROTEIN"/>
    <property type="match status" value="1"/>
</dbReference>
<feature type="domain" description="DUF4232" evidence="3">
    <location>
        <begin position="109"/>
        <end position="218"/>
    </location>
</feature>
<sequence length="247" mass="25063">MNAHRNRSRTVLAVAALAALSLSLTACNSGEGTKDSGAASTDKAATDSAGSGADNTGSDSGSGSDSSKASGGTDAAAAGAKQTGTGTGKSTAGGTGTTGGTAAKNTPECKVGYLDYSLKRENPEQQGDHLLITAVNRSATACTVRKFPVVTPGEANGDAPLAKDDQQPAQPIVVQPGGTVYSAINVYQETKAEDDYFTSIRLSLVRNNPDDSSESVKLVTPGEVEYAGKRADGIEVLSWNTKRPYAG</sequence>
<dbReference type="InterPro" id="IPR025326">
    <property type="entry name" value="DUF4232"/>
</dbReference>
<protein>
    <submittedName>
        <fullName evidence="4">DUF4232 domain-containing protein</fullName>
    </submittedName>
</protein>
<evidence type="ECO:0000259" key="3">
    <source>
        <dbReference type="Pfam" id="PF14016"/>
    </source>
</evidence>